<protein>
    <submittedName>
        <fullName evidence="1">NADH-quinone oxidoreductase subunit N</fullName>
    </submittedName>
</protein>
<sequence length="508" mass="54967">MGQLSGLRVGDLAYMAPELALVISAILLSILDLFMPAKQKRTLLGWLTVVALAVSAALVIPRLGTDAPISLLNQSYRLDDFANLIKLVLLTGTGLVVFMSLGSVDREEILHEGEFYYLFLPAVLGGMIMASSADLITLYVGLETLSITTYIMVGIRKKHHLANEGAFKYLIQGGISSAVILYGMSFLYGMTGTTNLLEIRTALDSTAAAESFGPILYLSFFLLLAGFGFKVAAAPFHTWAPDAYQGAATPVTAFLAVVSKAAAFAVTFRVLIYVYYDLLAGSTDMPLGHDAFLAVSGLAAAAMIIGNTMALRQADLKRLMAYSGIANAGYLLVPIATGYSMVHHSTFEELLFYLIAYLFMNIGAFAMIMLVERSSGGTALKGLAGLYYRAPWSAAAMVLIILSLAGIPVTGGFFGKIFIMFGAVANHQYWLAAVMILTSVISFYYYFGLVRQMFMRRDEEETVLRPAAPLVITLWLCAAAGVLMGFFPHLLIEGISQIFSFTTDFWSA</sequence>
<name>A0ACC7P5U4_9BACL</name>
<gene>
    <name evidence="1" type="ORF">ACI1P1_20660</name>
</gene>
<organism evidence="1 2">
    <name type="scientific">Paenibacillus mesotrionivorans</name>
    <dbReference type="NCBI Taxonomy" id="3160968"/>
    <lineage>
        <taxon>Bacteria</taxon>
        <taxon>Bacillati</taxon>
        <taxon>Bacillota</taxon>
        <taxon>Bacilli</taxon>
        <taxon>Bacillales</taxon>
        <taxon>Paenibacillaceae</taxon>
        <taxon>Paenibacillus</taxon>
    </lineage>
</organism>
<dbReference type="EMBL" id="JBJURJ010000014">
    <property type="protein sequence ID" value="MFM9330707.1"/>
    <property type="molecule type" value="Genomic_DNA"/>
</dbReference>
<evidence type="ECO:0000313" key="1">
    <source>
        <dbReference type="EMBL" id="MFM9330707.1"/>
    </source>
</evidence>
<reference evidence="1" key="1">
    <citation type="submission" date="2024-12" db="EMBL/GenBank/DDBJ databases">
        <authorList>
            <person name="Wu N."/>
        </authorList>
    </citation>
    <scope>NUCLEOTIDE SEQUENCE</scope>
    <source>
        <strain evidence="1">P15</strain>
    </source>
</reference>
<keyword evidence="2" id="KW-1185">Reference proteome</keyword>
<proteinExistence type="predicted"/>
<comment type="caution">
    <text evidence="1">The sequence shown here is derived from an EMBL/GenBank/DDBJ whole genome shotgun (WGS) entry which is preliminary data.</text>
</comment>
<dbReference type="Proteomes" id="UP001631969">
    <property type="component" value="Unassembled WGS sequence"/>
</dbReference>
<evidence type="ECO:0000313" key="2">
    <source>
        <dbReference type="Proteomes" id="UP001631969"/>
    </source>
</evidence>
<accession>A0ACC7P5U4</accession>